<reference evidence="4" key="1">
    <citation type="submission" date="2020-09" db="EMBL/GenBank/DDBJ databases">
        <title>Genome seq and assembly of Limnohabitants sp.</title>
        <authorList>
            <person name="Chhetri G."/>
        </authorList>
    </citation>
    <scope>NUCLEOTIDE SEQUENCE</scope>
    <source>
        <strain evidence="4">JUR4</strain>
    </source>
</reference>
<organism evidence="4 5">
    <name type="scientific">Limnohabitans radicicola</name>
    <dbReference type="NCBI Taxonomy" id="2771427"/>
    <lineage>
        <taxon>Bacteria</taxon>
        <taxon>Pseudomonadati</taxon>
        <taxon>Pseudomonadota</taxon>
        <taxon>Betaproteobacteria</taxon>
        <taxon>Burkholderiales</taxon>
        <taxon>Comamonadaceae</taxon>
        <taxon>Limnohabitans</taxon>
    </lineage>
</organism>
<feature type="domain" description="N-acetyltransferase" evidence="3">
    <location>
        <begin position="1"/>
        <end position="167"/>
    </location>
</feature>
<keyword evidence="1" id="KW-0808">Transferase</keyword>
<dbReference type="AlphaFoldDB" id="A0A927FH67"/>
<dbReference type="Gene3D" id="3.40.630.30">
    <property type="match status" value="1"/>
</dbReference>
<protein>
    <submittedName>
        <fullName evidence="4">GNAT family N-acetyltransferase</fullName>
    </submittedName>
</protein>
<dbReference type="PANTHER" id="PTHR43877:SF2">
    <property type="entry name" value="AMINOALKYLPHOSPHONATE N-ACETYLTRANSFERASE-RELATED"/>
    <property type="match status" value="1"/>
</dbReference>
<evidence type="ECO:0000259" key="3">
    <source>
        <dbReference type="PROSITE" id="PS51186"/>
    </source>
</evidence>
<dbReference type="InterPro" id="IPR050832">
    <property type="entry name" value="Bact_Acetyltransf"/>
</dbReference>
<dbReference type="InterPro" id="IPR016181">
    <property type="entry name" value="Acyl_CoA_acyltransferase"/>
</dbReference>
<proteinExistence type="predicted"/>
<evidence type="ECO:0000313" key="5">
    <source>
        <dbReference type="Proteomes" id="UP000647424"/>
    </source>
</evidence>
<comment type="caution">
    <text evidence="4">The sequence shown here is derived from an EMBL/GenBank/DDBJ whole genome shotgun (WGS) entry which is preliminary data.</text>
</comment>
<dbReference type="Proteomes" id="UP000647424">
    <property type="component" value="Unassembled WGS sequence"/>
</dbReference>
<gene>
    <name evidence="4" type="ORF">IC609_05520</name>
</gene>
<dbReference type="RefSeq" id="WP_191818419.1">
    <property type="nucleotide sequence ID" value="NZ_JACYFT010000001.1"/>
</dbReference>
<dbReference type="InterPro" id="IPR000182">
    <property type="entry name" value="GNAT_dom"/>
</dbReference>
<dbReference type="Pfam" id="PF00583">
    <property type="entry name" value="Acetyltransf_1"/>
    <property type="match status" value="1"/>
</dbReference>
<name>A0A927FH67_9BURK</name>
<keyword evidence="2" id="KW-0012">Acyltransferase</keyword>
<evidence type="ECO:0000256" key="1">
    <source>
        <dbReference type="ARBA" id="ARBA00022679"/>
    </source>
</evidence>
<dbReference type="PANTHER" id="PTHR43877">
    <property type="entry name" value="AMINOALKYLPHOSPHONATE N-ACETYLTRANSFERASE-RELATED-RELATED"/>
    <property type="match status" value="1"/>
</dbReference>
<keyword evidence="5" id="KW-1185">Reference proteome</keyword>
<dbReference type="EMBL" id="JACYFT010000001">
    <property type="protein sequence ID" value="MBD8049993.1"/>
    <property type="molecule type" value="Genomic_DNA"/>
</dbReference>
<dbReference type="SUPFAM" id="SSF55729">
    <property type="entry name" value="Acyl-CoA N-acyltransferases (Nat)"/>
    <property type="match status" value="1"/>
</dbReference>
<dbReference type="GO" id="GO:0016747">
    <property type="term" value="F:acyltransferase activity, transferring groups other than amino-acyl groups"/>
    <property type="evidence" value="ECO:0007669"/>
    <property type="project" value="InterPro"/>
</dbReference>
<dbReference type="PROSITE" id="PS51186">
    <property type="entry name" value="GNAT"/>
    <property type="match status" value="1"/>
</dbReference>
<accession>A0A927FH67</accession>
<evidence type="ECO:0000313" key="4">
    <source>
        <dbReference type="EMBL" id="MBD8049993.1"/>
    </source>
</evidence>
<sequence length="167" mass="18732">MLIRALEPADWEEYRALMLEAFEVDADAFTSTRLEREQKASAWWLARMNHPLDLGRAFGAFQAGQMVGTVAIEYSDRFKTRHKGHVVGMYVRSAQRGQGLAQALLAAVVADARARPSISMLTLTCTQGNERAQRLYASAGFEVFGVEPRAIFNGHDYTSKVHMHLSW</sequence>
<evidence type="ECO:0000256" key="2">
    <source>
        <dbReference type="ARBA" id="ARBA00023315"/>
    </source>
</evidence>